<dbReference type="SUPFAM" id="SSF47240">
    <property type="entry name" value="Ferritin-like"/>
    <property type="match status" value="1"/>
</dbReference>
<dbReference type="PANTHER" id="PTHR31694:SF26">
    <property type="entry name" value="OS05G0151100 PROTEIN"/>
    <property type="match status" value="1"/>
</dbReference>
<reference evidence="2" key="1">
    <citation type="journal article" date="2020" name="Stud. Mycol.">
        <title>101 Dothideomycetes genomes: a test case for predicting lifestyles and emergence of pathogens.</title>
        <authorList>
            <person name="Haridas S."/>
            <person name="Albert R."/>
            <person name="Binder M."/>
            <person name="Bloem J."/>
            <person name="Labutti K."/>
            <person name="Salamov A."/>
            <person name="Andreopoulos B."/>
            <person name="Baker S."/>
            <person name="Barry K."/>
            <person name="Bills G."/>
            <person name="Bluhm B."/>
            <person name="Cannon C."/>
            <person name="Castanera R."/>
            <person name="Culley D."/>
            <person name="Daum C."/>
            <person name="Ezra D."/>
            <person name="Gonzalez J."/>
            <person name="Henrissat B."/>
            <person name="Kuo A."/>
            <person name="Liang C."/>
            <person name="Lipzen A."/>
            <person name="Lutzoni F."/>
            <person name="Magnuson J."/>
            <person name="Mondo S."/>
            <person name="Nolan M."/>
            <person name="Ohm R."/>
            <person name="Pangilinan J."/>
            <person name="Park H.-J."/>
            <person name="Ramirez L."/>
            <person name="Alfaro M."/>
            <person name="Sun H."/>
            <person name="Tritt A."/>
            <person name="Yoshinaga Y."/>
            <person name="Zwiers L.-H."/>
            <person name="Turgeon B."/>
            <person name="Goodwin S."/>
            <person name="Spatafora J."/>
            <person name="Crous P."/>
            <person name="Grigoriev I."/>
        </authorList>
    </citation>
    <scope>NUCLEOTIDE SEQUENCE</scope>
    <source>
        <strain evidence="2">Tuck. ex Michener</strain>
    </source>
</reference>
<organism evidence="2 3">
    <name type="scientific">Viridothelium virens</name>
    <name type="common">Speckled blister lichen</name>
    <name type="synonym">Trypethelium virens</name>
    <dbReference type="NCBI Taxonomy" id="1048519"/>
    <lineage>
        <taxon>Eukaryota</taxon>
        <taxon>Fungi</taxon>
        <taxon>Dikarya</taxon>
        <taxon>Ascomycota</taxon>
        <taxon>Pezizomycotina</taxon>
        <taxon>Dothideomycetes</taxon>
        <taxon>Dothideomycetes incertae sedis</taxon>
        <taxon>Trypetheliales</taxon>
        <taxon>Trypetheliaceae</taxon>
        <taxon>Viridothelium</taxon>
    </lineage>
</organism>
<dbReference type="AlphaFoldDB" id="A0A6A6H9T5"/>
<gene>
    <name evidence="2" type="ORF">EV356DRAFT_447044</name>
</gene>
<dbReference type="InterPro" id="IPR009078">
    <property type="entry name" value="Ferritin-like_SF"/>
</dbReference>
<evidence type="ECO:0000313" key="3">
    <source>
        <dbReference type="Proteomes" id="UP000800092"/>
    </source>
</evidence>
<dbReference type="PANTHER" id="PTHR31694">
    <property type="entry name" value="DESICCATION-LIKE PROTEIN"/>
    <property type="match status" value="1"/>
</dbReference>
<proteinExistence type="predicted"/>
<protein>
    <submittedName>
        <fullName evidence="2">Uncharacterized protein</fullName>
    </submittedName>
</protein>
<dbReference type="OrthoDB" id="1001765at2759"/>
<feature type="chain" id="PRO_5025409567" evidence="1">
    <location>
        <begin position="18"/>
        <end position="305"/>
    </location>
</feature>
<keyword evidence="3" id="KW-1185">Reference proteome</keyword>
<dbReference type="EMBL" id="ML991800">
    <property type="protein sequence ID" value="KAF2234270.1"/>
    <property type="molecule type" value="Genomic_DNA"/>
</dbReference>
<dbReference type="Proteomes" id="UP000800092">
    <property type="component" value="Unassembled WGS sequence"/>
</dbReference>
<sequence length="305" mass="32233">MKTAASIIAFLAPFSLAAPTSLTKRAVTDAQILNYALTLEHLEATFYAEGLKNFTEKQFCDAGFTETLFYKNLGEVARDEATHVSFLTSALQAAGATPVAACTYNFGNLTPRTFIQTASILEGVGVSAYLGAAASIANKDYLTAAGSILTVESRHDAFIRNSLPQSPFPQPFDIPLDFDEVYSLAAPFIVSCPSSNPALPVKAFPALTVETQQMPIPQGSTIRYEVAQGTMLPSGPLYIAFPLVTGPVFEPAQIDGDCIEAKIPTGANGPAGETYAILTTSNSSVTDDNVVAGPAVVQVYAPYLI</sequence>
<dbReference type="CDD" id="cd00657">
    <property type="entry name" value="Ferritin_like"/>
    <property type="match status" value="1"/>
</dbReference>
<keyword evidence="1" id="KW-0732">Signal</keyword>
<evidence type="ECO:0000313" key="2">
    <source>
        <dbReference type="EMBL" id="KAF2234270.1"/>
    </source>
</evidence>
<dbReference type="Pfam" id="PF13668">
    <property type="entry name" value="Ferritin_2"/>
    <property type="match status" value="1"/>
</dbReference>
<dbReference type="InterPro" id="IPR052965">
    <property type="entry name" value="Pigment-catalase-like"/>
</dbReference>
<name>A0A6A6H9T5_VIRVR</name>
<evidence type="ECO:0000256" key="1">
    <source>
        <dbReference type="SAM" id="SignalP"/>
    </source>
</evidence>
<feature type="signal peptide" evidence="1">
    <location>
        <begin position="1"/>
        <end position="17"/>
    </location>
</feature>
<accession>A0A6A6H9T5</accession>